<keyword evidence="4 7" id="KW-0012">Acyltransferase</keyword>
<dbReference type="InterPro" id="IPR000182">
    <property type="entry name" value="GNAT_dom"/>
</dbReference>
<evidence type="ECO:0000313" key="7">
    <source>
        <dbReference type="EMBL" id="ADI39192.1"/>
    </source>
</evidence>
<feature type="domain" description="N-acetyltransferase" evidence="6">
    <location>
        <begin position="32"/>
        <end position="166"/>
    </location>
</feature>
<dbReference type="KEGG" id="wch:wcw_1853"/>
<evidence type="ECO:0000256" key="5">
    <source>
        <dbReference type="ARBA" id="ARBA00049880"/>
    </source>
</evidence>
<dbReference type="OrthoDB" id="9799147at2"/>
<keyword evidence="3 7" id="KW-0808">Transferase</keyword>
<keyword evidence="8" id="KW-1185">Reference proteome</keyword>
<dbReference type="RefSeq" id="WP_013182892.1">
    <property type="nucleotide sequence ID" value="NC_014225.1"/>
</dbReference>
<reference evidence="7 8" key="1">
    <citation type="journal article" date="2010" name="PLoS ONE">
        <title>The Waddlia genome: a window into chlamydial biology.</title>
        <authorList>
            <person name="Bertelli C."/>
            <person name="Collyn F."/>
            <person name="Croxatto A."/>
            <person name="Ruckert C."/>
            <person name="Polkinghorne A."/>
            <person name="Kebbi-Beghdadi C."/>
            <person name="Goesmann A."/>
            <person name="Vaughan L."/>
            <person name="Greub G."/>
        </authorList>
    </citation>
    <scope>NUCLEOTIDE SEQUENCE [LARGE SCALE GENOMIC DNA]</scope>
    <source>
        <strain evidence="8">ATCC VR-1470 / WSU 86-1044</strain>
    </source>
</reference>
<accession>D6YSZ7</accession>
<dbReference type="PANTHER" id="PTHR36449">
    <property type="entry name" value="ACETYLTRANSFERASE-RELATED"/>
    <property type="match status" value="1"/>
</dbReference>
<sequence length="175" mass="19513">MAENMQLKFKRLDNSIECIGFDCGEEALNKFLSLRALTEMSQRLSVTTVALDQRTASIIGFYSISPTQIAKESLSKREGRGVPYDLVPGIRIGRLAISKKYQGKGFGAKLLRHALQKCLKISEEFGGRVVVVDAKNEMVAAFYERYGFKSIKDDPLVFVLKVSTLVKIENKGDTI</sequence>
<dbReference type="InterPro" id="IPR016181">
    <property type="entry name" value="Acyl_CoA_acyltransferase"/>
</dbReference>
<dbReference type="AlphaFoldDB" id="D6YSZ7"/>
<evidence type="ECO:0000256" key="4">
    <source>
        <dbReference type="ARBA" id="ARBA00023315"/>
    </source>
</evidence>
<dbReference type="PANTHER" id="PTHR36449:SF1">
    <property type="entry name" value="ACETYLTRANSFERASE"/>
    <property type="match status" value="1"/>
</dbReference>
<evidence type="ECO:0000256" key="1">
    <source>
        <dbReference type="ARBA" id="ARBA00022491"/>
    </source>
</evidence>
<dbReference type="PROSITE" id="PS51186">
    <property type="entry name" value="GNAT"/>
    <property type="match status" value="1"/>
</dbReference>
<dbReference type="Proteomes" id="UP000001505">
    <property type="component" value="Chromosome"/>
</dbReference>
<gene>
    <name evidence="7" type="ordered locus">wcw_1853</name>
</gene>
<evidence type="ECO:0000313" key="8">
    <source>
        <dbReference type="Proteomes" id="UP000001505"/>
    </source>
</evidence>
<dbReference type="HOGENOM" id="CLU_101288_3_0_0"/>
<evidence type="ECO:0000256" key="3">
    <source>
        <dbReference type="ARBA" id="ARBA00022679"/>
    </source>
</evidence>
<evidence type="ECO:0000259" key="6">
    <source>
        <dbReference type="PROSITE" id="PS51186"/>
    </source>
</evidence>
<dbReference type="STRING" id="716544.wcw_1853"/>
<dbReference type="EMBL" id="CP001928">
    <property type="protein sequence ID" value="ADI39192.1"/>
    <property type="molecule type" value="Genomic_DNA"/>
</dbReference>
<dbReference type="Gene3D" id="3.40.630.30">
    <property type="match status" value="1"/>
</dbReference>
<evidence type="ECO:0000256" key="2">
    <source>
        <dbReference type="ARBA" id="ARBA00022649"/>
    </source>
</evidence>
<dbReference type="CDD" id="cd04301">
    <property type="entry name" value="NAT_SF"/>
    <property type="match status" value="1"/>
</dbReference>
<dbReference type="Pfam" id="PF13508">
    <property type="entry name" value="Acetyltransf_7"/>
    <property type="match status" value="1"/>
</dbReference>
<comment type="catalytic activity">
    <reaction evidence="5">
        <text>glycyl-tRNA(Gly) + acetyl-CoA = N-acetylglycyl-tRNA(Gly) + CoA + H(+)</text>
        <dbReference type="Rhea" id="RHEA:81867"/>
        <dbReference type="Rhea" id="RHEA-COMP:9683"/>
        <dbReference type="Rhea" id="RHEA-COMP:19766"/>
        <dbReference type="ChEBI" id="CHEBI:15378"/>
        <dbReference type="ChEBI" id="CHEBI:57287"/>
        <dbReference type="ChEBI" id="CHEBI:57288"/>
        <dbReference type="ChEBI" id="CHEBI:78522"/>
        <dbReference type="ChEBI" id="CHEBI:232036"/>
    </reaction>
</comment>
<dbReference type="EC" id="2.3.1.-" evidence="7"/>
<protein>
    <submittedName>
        <fullName evidence="7">GCN5-related N-acetyltransferase</fullName>
        <ecNumber evidence="7">2.3.1.-</ecNumber>
    </submittedName>
</protein>
<name>D6YSZ7_WADCW</name>
<dbReference type="GO" id="GO:0016747">
    <property type="term" value="F:acyltransferase activity, transferring groups other than amino-acyl groups"/>
    <property type="evidence" value="ECO:0007669"/>
    <property type="project" value="InterPro"/>
</dbReference>
<keyword evidence="1" id="KW-0678">Repressor</keyword>
<proteinExistence type="predicted"/>
<organism evidence="7 8">
    <name type="scientific">Waddlia chondrophila (strain ATCC VR-1470 / WSU 86-1044)</name>
    <dbReference type="NCBI Taxonomy" id="716544"/>
    <lineage>
        <taxon>Bacteria</taxon>
        <taxon>Pseudomonadati</taxon>
        <taxon>Chlamydiota</taxon>
        <taxon>Chlamydiia</taxon>
        <taxon>Parachlamydiales</taxon>
        <taxon>Waddliaceae</taxon>
        <taxon>Waddlia</taxon>
    </lineage>
</organism>
<dbReference type="eggNOG" id="COG0456">
    <property type="taxonomic scope" value="Bacteria"/>
</dbReference>
<keyword evidence="2" id="KW-1277">Toxin-antitoxin system</keyword>
<dbReference type="SUPFAM" id="SSF55729">
    <property type="entry name" value="Acyl-CoA N-acyltransferases (Nat)"/>
    <property type="match status" value="1"/>
</dbReference>